<accession>A0ACB0L353</accession>
<gene>
    <name evidence="1" type="ORF">MILVUS5_LOCUS27480</name>
</gene>
<organism evidence="1 2">
    <name type="scientific">Trifolium pratense</name>
    <name type="common">Red clover</name>
    <dbReference type="NCBI Taxonomy" id="57577"/>
    <lineage>
        <taxon>Eukaryota</taxon>
        <taxon>Viridiplantae</taxon>
        <taxon>Streptophyta</taxon>
        <taxon>Embryophyta</taxon>
        <taxon>Tracheophyta</taxon>
        <taxon>Spermatophyta</taxon>
        <taxon>Magnoliopsida</taxon>
        <taxon>eudicotyledons</taxon>
        <taxon>Gunneridae</taxon>
        <taxon>Pentapetalae</taxon>
        <taxon>rosids</taxon>
        <taxon>fabids</taxon>
        <taxon>Fabales</taxon>
        <taxon>Fabaceae</taxon>
        <taxon>Papilionoideae</taxon>
        <taxon>50 kb inversion clade</taxon>
        <taxon>NPAAA clade</taxon>
        <taxon>Hologalegina</taxon>
        <taxon>IRL clade</taxon>
        <taxon>Trifolieae</taxon>
        <taxon>Trifolium</taxon>
    </lineage>
</organism>
<proteinExistence type="predicted"/>
<dbReference type="Proteomes" id="UP001177021">
    <property type="component" value="Unassembled WGS sequence"/>
</dbReference>
<reference evidence="1" key="1">
    <citation type="submission" date="2023-10" db="EMBL/GenBank/DDBJ databases">
        <authorList>
            <person name="Rodriguez Cubillos JULIANA M."/>
            <person name="De Vega J."/>
        </authorList>
    </citation>
    <scope>NUCLEOTIDE SEQUENCE</scope>
</reference>
<sequence>MGRNSDQDWNEVIGRNQRRRNNGHGRIDIATTTRQHREKEIPYVTYFFTDFPDSFGAKAMSNIFHKYGDIVEVVIPDRRDKRGRRFGFARFENVSNTRSFEYELDGIIIGRDKISVNISRFQREVRQRDYVSRDKGHNGTGATREERQHGREAVHVHVEDHNNSYAQAVKKGAKNNGVSYQINQGLRRVSFGAKEEELQRLKRAFVGKVVQPGMSYNIQEGFHSQVDNERVSWVRVYGIPAHAWNVDFFDLICKAYGMFINADDGTMKKNTMDVARLMLRTKSHKVIDDVFEAIINGEIFSMRIIEDSYGPMRILSPAKPNYDGRDDSIDSSNEEEELGSMEDVVSASDNLDHAEQDRELVEETMHSLALVALPNSNVNRVEVVEIVEESLPKEVIPNQPNNNVFSLHSDSHDDQGELGVYDNGSFNNSQFISSPVVNSVEKGTVSSEPNANSPVMSTNLNLSQERGMGCKPVSKGVMGCTNSIANSKLNPILEPIVCVAQGGVKNNTKKKSIGLIKENNIIHHRPPLYDTSRNKTSTGLSAKGLEVKNDKCTRNPVGKIKKPIIASNSVSSAGTVLCCSSLQSSDIRNCNKVFLKNREKEVTSKIWKGARDLGVGGEEDEDVCIHHIHNNERRDEDEGFLKKNGVKGQWIGDRDISDHCPVWLLSSSCNWGPKPFRVINGWLEHPEFNGFVESAWKSYDIRGKKAFVLKEKLKLLRESLKKWNKEVFGYLDLNIEKTVSDINEFEGLLSSTNEDADYLMLEGLNKEFWKQLHFKDSLLKQKSRSKWVKEGDSNTKFFHQTLKGRRRNNQLVALRDGDKWVQGVDEIKSFVKNYFANNFTEEWHNRPTLDGLSFNSLTEADNSSLLSPFSVEEVREVVWNSDGNKCPGPDGFNFNFLKTCWDILKTDVMEFLNEFHSSAFLPKAITASFLTLVPKKDHPQVLSDYRPICLVGCFYKILSKVLAARLKKVIGKLISDCQTSFVPNRQILDGVLVVNELIDFAKRRKDKCLLLKFDFERAYDTVNWNFLEYMMRRMGFAQRWLKWMRACIFTSSMSVLVNGSPTADFVVGKGPRQGDQLSPFLFLIVAEGLTRLMQKAVDNGNYHGFKVRDDLQFHTLQFADDTVLVEHRYGSLADNFLHSNLSNVKGQSLWWRDIMKIGGIENDAWFRTNVSNGVDSRRWRLTQSGIFSVNSTYEFLHSREVVVAIDENVVKALQQLWLNDVPSKVSIFGWRLLLSRLPTRMALARKSILVNPHEQCCIFYFEEQEELSHACAL</sequence>
<evidence type="ECO:0000313" key="2">
    <source>
        <dbReference type="Proteomes" id="UP001177021"/>
    </source>
</evidence>
<name>A0ACB0L353_TRIPR</name>
<comment type="caution">
    <text evidence="1">The sequence shown here is derived from an EMBL/GenBank/DDBJ whole genome shotgun (WGS) entry which is preliminary data.</text>
</comment>
<keyword evidence="2" id="KW-1185">Reference proteome</keyword>
<protein>
    <submittedName>
        <fullName evidence="1">Uncharacterized protein</fullName>
    </submittedName>
</protein>
<evidence type="ECO:0000313" key="1">
    <source>
        <dbReference type="EMBL" id="CAJ2661832.1"/>
    </source>
</evidence>
<dbReference type="EMBL" id="CASHSV030000409">
    <property type="protein sequence ID" value="CAJ2661832.1"/>
    <property type="molecule type" value="Genomic_DNA"/>
</dbReference>